<evidence type="ECO:0000313" key="2">
    <source>
        <dbReference type="Ensembl" id="ENSHHUP00000070727.1"/>
    </source>
</evidence>
<feature type="compositionally biased region" description="Polar residues" evidence="1">
    <location>
        <begin position="84"/>
        <end position="95"/>
    </location>
</feature>
<reference evidence="3" key="1">
    <citation type="submission" date="2018-06" db="EMBL/GenBank/DDBJ databases">
        <title>Genome assembly of Danube salmon.</title>
        <authorList>
            <person name="Macqueen D.J."/>
            <person name="Gundappa M.K."/>
        </authorList>
    </citation>
    <scope>NUCLEOTIDE SEQUENCE [LARGE SCALE GENOMIC DNA]</scope>
</reference>
<organism evidence="2 3">
    <name type="scientific">Hucho hucho</name>
    <name type="common">huchen</name>
    <dbReference type="NCBI Taxonomy" id="62062"/>
    <lineage>
        <taxon>Eukaryota</taxon>
        <taxon>Metazoa</taxon>
        <taxon>Chordata</taxon>
        <taxon>Craniata</taxon>
        <taxon>Vertebrata</taxon>
        <taxon>Euteleostomi</taxon>
        <taxon>Actinopterygii</taxon>
        <taxon>Neopterygii</taxon>
        <taxon>Teleostei</taxon>
        <taxon>Protacanthopterygii</taxon>
        <taxon>Salmoniformes</taxon>
        <taxon>Salmonidae</taxon>
        <taxon>Salmoninae</taxon>
        <taxon>Hucho</taxon>
    </lineage>
</organism>
<proteinExistence type="predicted"/>
<dbReference type="Proteomes" id="UP000314982">
    <property type="component" value="Unassembled WGS sequence"/>
</dbReference>
<evidence type="ECO:0000313" key="3">
    <source>
        <dbReference type="Proteomes" id="UP000314982"/>
    </source>
</evidence>
<reference evidence="2" key="3">
    <citation type="submission" date="2025-09" db="UniProtKB">
        <authorList>
            <consortium name="Ensembl"/>
        </authorList>
    </citation>
    <scope>IDENTIFICATION</scope>
</reference>
<evidence type="ECO:0000256" key="1">
    <source>
        <dbReference type="SAM" id="MobiDB-lite"/>
    </source>
</evidence>
<feature type="compositionally biased region" description="Basic and acidic residues" evidence="1">
    <location>
        <begin position="11"/>
        <end position="27"/>
    </location>
</feature>
<accession>A0A4W5Q406</accession>
<sequence length="156" mass="17210">MSLCIQGANRAAEDAERERRAGEDRLRQGQARAPAGARGIPSASGRPRGAQDAAAPAPLTPTSHTGMERERKVSMRLHRGAPVNISSSDLTGRQDSRMSTSQVMTHTHTHTHKTPYFHLTGNDTHTHKTPYFHLTGETHTHTSHRSENNVMFLVLF</sequence>
<reference evidence="2" key="2">
    <citation type="submission" date="2025-08" db="UniProtKB">
        <authorList>
            <consortium name="Ensembl"/>
        </authorList>
    </citation>
    <scope>IDENTIFICATION</scope>
</reference>
<protein>
    <submittedName>
        <fullName evidence="2">Uncharacterized protein</fullName>
    </submittedName>
</protein>
<dbReference type="STRING" id="62062.ENSHHUP00000070727"/>
<feature type="region of interest" description="Disordered" evidence="1">
    <location>
        <begin position="1"/>
        <end position="95"/>
    </location>
</feature>
<dbReference type="AlphaFoldDB" id="A0A4W5Q406"/>
<dbReference type="Ensembl" id="ENSHHUT00000073076.1">
    <property type="protein sequence ID" value="ENSHHUP00000070727.1"/>
    <property type="gene ID" value="ENSHHUG00000041573.1"/>
</dbReference>
<keyword evidence="3" id="KW-1185">Reference proteome</keyword>
<name>A0A4W5Q406_9TELE</name>
<feature type="compositionally biased region" description="Low complexity" evidence="1">
    <location>
        <begin position="28"/>
        <end position="46"/>
    </location>
</feature>